<proteinExistence type="predicted"/>
<evidence type="ECO:0000313" key="3">
    <source>
        <dbReference type="Proteomes" id="UP000005408"/>
    </source>
</evidence>
<keyword evidence="1" id="KW-0472">Membrane</keyword>
<sequence length="255" mass="29148">MYIEDHNLTGDIIQELNPGESAWIDGKTQNIGCYQEKCLRIKMMLQQNYTKLPFICVNPKGIVDIFPSKVLYQDSMRLCNAEKFSIEFIHFALDVYELKFRIEKLVSNTIFWIPNVKTTDNSDTLCTFVTTGEHSLDTFTGNCSIHQLGICINNSYIPDYQLTSMLEMTLNKTTTNADQSKSAIEANLITDTQSNVPYRDLGIYLAVLLSVLSLIVMAILLLKKMKPKNKTRKEFKGTTEEWMKLTIKMEENDPG</sequence>
<keyword evidence="1" id="KW-1133">Transmembrane helix</keyword>
<keyword evidence="1" id="KW-0812">Transmembrane</keyword>
<feature type="transmembrane region" description="Helical" evidence="1">
    <location>
        <begin position="201"/>
        <end position="222"/>
    </location>
</feature>
<keyword evidence="3" id="KW-1185">Reference proteome</keyword>
<dbReference type="Proteomes" id="UP000005408">
    <property type="component" value="Unassembled WGS sequence"/>
</dbReference>
<reference evidence="2" key="1">
    <citation type="submission" date="2022-08" db="UniProtKB">
        <authorList>
            <consortium name="EnsemblMetazoa"/>
        </authorList>
    </citation>
    <scope>IDENTIFICATION</scope>
    <source>
        <strain evidence="2">05x7-T-G4-1.051#20</strain>
    </source>
</reference>
<protein>
    <submittedName>
        <fullName evidence="2">Uncharacterized protein</fullName>
    </submittedName>
</protein>
<dbReference type="AlphaFoldDB" id="A0A8W8LXY4"/>
<evidence type="ECO:0000313" key="2">
    <source>
        <dbReference type="EnsemblMetazoa" id="G30342.1:cds"/>
    </source>
</evidence>
<accession>A0A8W8LXY4</accession>
<organism evidence="2 3">
    <name type="scientific">Magallana gigas</name>
    <name type="common">Pacific oyster</name>
    <name type="synonym">Crassostrea gigas</name>
    <dbReference type="NCBI Taxonomy" id="29159"/>
    <lineage>
        <taxon>Eukaryota</taxon>
        <taxon>Metazoa</taxon>
        <taxon>Spiralia</taxon>
        <taxon>Lophotrochozoa</taxon>
        <taxon>Mollusca</taxon>
        <taxon>Bivalvia</taxon>
        <taxon>Autobranchia</taxon>
        <taxon>Pteriomorphia</taxon>
        <taxon>Ostreida</taxon>
        <taxon>Ostreoidea</taxon>
        <taxon>Ostreidae</taxon>
        <taxon>Magallana</taxon>
    </lineage>
</organism>
<dbReference type="EnsemblMetazoa" id="G30342.1">
    <property type="protein sequence ID" value="G30342.1:cds"/>
    <property type="gene ID" value="G30342"/>
</dbReference>
<evidence type="ECO:0000256" key="1">
    <source>
        <dbReference type="SAM" id="Phobius"/>
    </source>
</evidence>
<name>A0A8W8LXY4_MAGGI</name>